<protein>
    <submittedName>
        <fullName evidence="2">Uncharacterized protein</fullName>
    </submittedName>
</protein>
<evidence type="ECO:0000313" key="2">
    <source>
        <dbReference type="EMBL" id="CAI2364652.1"/>
    </source>
</evidence>
<name>A0AAD1XAE6_EUPCR</name>
<gene>
    <name evidence="2" type="ORF">ECRASSUSDP1_LOCUS5997</name>
</gene>
<evidence type="ECO:0000256" key="1">
    <source>
        <dbReference type="SAM" id="MobiDB-lite"/>
    </source>
</evidence>
<sequence length="204" mass="23517">METTNSNRDFKLKSKAADKILAKLKSKGLKLKLNQKSKLLKVKRRRKLHSPTPNSKTFFAMRKKAFGIYKSSLPSKIMTALKRNRKKHPKTPRSPVPSLKLKVFCPPVDEELEQEKKRYLSIVQKAQNAMSSRQGEFRSPRILRNFLSTREFFKSQDNDSERSEAAKSDAQSSLSDINQLSDSRVQKNFIFRGKLSPFEARRGT</sequence>
<feature type="compositionally biased region" description="Polar residues" evidence="1">
    <location>
        <begin position="169"/>
        <end position="179"/>
    </location>
</feature>
<organism evidence="2 3">
    <name type="scientific">Euplotes crassus</name>
    <dbReference type="NCBI Taxonomy" id="5936"/>
    <lineage>
        <taxon>Eukaryota</taxon>
        <taxon>Sar</taxon>
        <taxon>Alveolata</taxon>
        <taxon>Ciliophora</taxon>
        <taxon>Intramacronucleata</taxon>
        <taxon>Spirotrichea</taxon>
        <taxon>Hypotrichia</taxon>
        <taxon>Euplotida</taxon>
        <taxon>Euplotidae</taxon>
        <taxon>Moneuplotes</taxon>
    </lineage>
</organism>
<feature type="region of interest" description="Disordered" evidence="1">
    <location>
        <begin position="154"/>
        <end position="179"/>
    </location>
</feature>
<keyword evidence="3" id="KW-1185">Reference proteome</keyword>
<dbReference type="EMBL" id="CAMPGE010005811">
    <property type="protein sequence ID" value="CAI2364652.1"/>
    <property type="molecule type" value="Genomic_DNA"/>
</dbReference>
<dbReference type="AlphaFoldDB" id="A0AAD1XAE6"/>
<accession>A0AAD1XAE6</accession>
<proteinExistence type="predicted"/>
<comment type="caution">
    <text evidence="2">The sequence shown here is derived from an EMBL/GenBank/DDBJ whole genome shotgun (WGS) entry which is preliminary data.</text>
</comment>
<evidence type="ECO:0000313" key="3">
    <source>
        <dbReference type="Proteomes" id="UP001295684"/>
    </source>
</evidence>
<reference evidence="2" key="1">
    <citation type="submission" date="2023-07" db="EMBL/GenBank/DDBJ databases">
        <authorList>
            <consortium name="AG Swart"/>
            <person name="Singh M."/>
            <person name="Singh A."/>
            <person name="Seah K."/>
            <person name="Emmerich C."/>
        </authorList>
    </citation>
    <scope>NUCLEOTIDE SEQUENCE</scope>
    <source>
        <strain evidence="2">DP1</strain>
    </source>
</reference>
<dbReference type="Proteomes" id="UP001295684">
    <property type="component" value="Unassembled WGS sequence"/>
</dbReference>
<feature type="compositionally biased region" description="Basic and acidic residues" evidence="1">
    <location>
        <begin position="154"/>
        <end position="167"/>
    </location>
</feature>